<dbReference type="PANTHER" id="PTHR10367:SF17">
    <property type="entry name" value="MRNA-CAPPING ENZYME"/>
    <property type="match status" value="1"/>
</dbReference>
<comment type="catalytic activity">
    <reaction evidence="14">
        <text>a 5'-end diphospho-ribonucleoside in mRNA + GTP + H(+) = a 5'-end (5'-triphosphoguanosine)-ribonucleoside in mRNA + diphosphate</text>
        <dbReference type="Rhea" id="RHEA:67012"/>
        <dbReference type="Rhea" id="RHEA-COMP:17165"/>
        <dbReference type="Rhea" id="RHEA-COMP:17166"/>
        <dbReference type="ChEBI" id="CHEBI:15378"/>
        <dbReference type="ChEBI" id="CHEBI:33019"/>
        <dbReference type="ChEBI" id="CHEBI:37565"/>
        <dbReference type="ChEBI" id="CHEBI:167616"/>
        <dbReference type="ChEBI" id="CHEBI:167617"/>
        <dbReference type="EC" id="2.7.7.50"/>
    </reaction>
    <physiologicalReaction direction="left-to-right" evidence="14">
        <dbReference type="Rhea" id="RHEA:67013"/>
    </physiologicalReaction>
</comment>
<dbReference type="InParanoid" id="A0A074ZEE1"/>
<evidence type="ECO:0000256" key="7">
    <source>
        <dbReference type="ARBA" id="ARBA00022695"/>
    </source>
</evidence>
<dbReference type="InterPro" id="IPR017075">
    <property type="entry name" value="mRNA_cap_enzyme_alpha"/>
</dbReference>
<dbReference type="InterPro" id="IPR012340">
    <property type="entry name" value="NA-bd_OB-fold"/>
</dbReference>
<dbReference type="GeneID" id="25368135"/>
<dbReference type="FunCoup" id="A0A074ZEE1">
    <property type="interactions" value="421"/>
</dbReference>
<dbReference type="STRING" id="1043005.A0A074ZEE1"/>
<protein>
    <recommendedName>
        <fullName evidence="4 16">mRNA-capping enzyme subunit alpha</fullName>
        <ecNumber evidence="3 16">2.7.7.50</ecNumber>
    </recommendedName>
    <alternativeName>
        <fullName evidence="12 16">GTP--RNA guanylyltransferase</fullName>
    </alternativeName>
    <alternativeName>
        <fullName evidence="13 16">mRNA guanylyltransferase</fullName>
    </alternativeName>
</protein>
<dbReference type="GO" id="GO:0004484">
    <property type="term" value="F:mRNA guanylyltransferase activity"/>
    <property type="evidence" value="ECO:0007669"/>
    <property type="project" value="UniProtKB-EC"/>
</dbReference>
<keyword evidence="8 16" id="KW-0547">Nucleotide-binding</keyword>
<evidence type="ECO:0000256" key="17">
    <source>
        <dbReference type="PIRSR" id="PIRSR036959-1"/>
    </source>
</evidence>
<dbReference type="PANTHER" id="PTHR10367">
    <property type="entry name" value="MRNA-CAPPING ENZYME"/>
    <property type="match status" value="1"/>
</dbReference>
<keyword evidence="10 16" id="KW-0342">GTP-binding</keyword>
<evidence type="ECO:0000256" key="1">
    <source>
        <dbReference type="ARBA" id="ARBA00004123"/>
    </source>
</evidence>
<dbReference type="SUPFAM" id="SSF56091">
    <property type="entry name" value="DNA ligase/mRNA capping enzyme, catalytic domain"/>
    <property type="match status" value="1"/>
</dbReference>
<dbReference type="AlphaFoldDB" id="A0A074ZEE1"/>
<evidence type="ECO:0000256" key="13">
    <source>
        <dbReference type="ARBA" id="ARBA00030702"/>
    </source>
</evidence>
<dbReference type="Gene3D" id="3.30.470.30">
    <property type="entry name" value="DNA ligase/mRNA capping enzyme"/>
    <property type="match status" value="1"/>
</dbReference>
<feature type="domain" description="mRNA capping enzyme adenylation" evidence="18">
    <location>
        <begin position="41"/>
        <end position="240"/>
    </location>
</feature>
<keyword evidence="6 16" id="KW-0808">Transferase</keyword>
<dbReference type="Gene3D" id="2.40.50.140">
    <property type="entry name" value="Nucleic acid-binding proteins"/>
    <property type="match status" value="1"/>
</dbReference>
<evidence type="ECO:0000256" key="3">
    <source>
        <dbReference type="ARBA" id="ARBA00012475"/>
    </source>
</evidence>
<dbReference type="EC" id="2.7.7.50" evidence="3 16"/>
<evidence type="ECO:0000256" key="10">
    <source>
        <dbReference type="ARBA" id="ARBA00023134"/>
    </source>
</evidence>
<keyword evidence="5 16" id="KW-0507">mRNA processing</keyword>
<evidence type="ECO:0000259" key="19">
    <source>
        <dbReference type="Pfam" id="PF03919"/>
    </source>
</evidence>
<name>A0A074ZEE1_AURSE</name>
<evidence type="ECO:0000259" key="18">
    <source>
        <dbReference type="Pfam" id="PF01331"/>
    </source>
</evidence>
<reference evidence="20 21" key="1">
    <citation type="journal article" date="2014" name="BMC Genomics">
        <title>Genome sequencing of four Aureobasidium pullulans varieties: biotechnological potential, stress tolerance, and description of new species.</title>
        <authorList>
            <person name="Gostin Ar C."/>
            <person name="Ohm R.A."/>
            <person name="Kogej T."/>
            <person name="Sonjak S."/>
            <person name="Turk M."/>
            <person name="Zajc J."/>
            <person name="Zalar P."/>
            <person name="Grube M."/>
            <person name="Sun H."/>
            <person name="Han J."/>
            <person name="Sharma A."/>
            <person name="Chiniquy J."/>
            <person name="Ngan C.Y."/>
            <person name="Lipzen A."/>
            <person name="Barry K."/>
            <person name="Grigoriev I.V."/>
            <person name="Gunde-Cimerman N."/>
        </authorList>
    </citation>
    <scope>NUCLEOTIDE SEQUENCE [LARGE SCALE GENOMIC DNA]</scope>
    <source>
        <strain evidence="20 21">EXF-2481</strain>
    </source>
</reference>
<evidence type="ECO:0000256" key="2">
    <source>
        <dbReference type="ARBA" id="ARBA00010237"/>
    </source>
</evidence>
<feature type="active site" description="N6-GMP-lysine intermediate" evidence="17">
    <location>
        <position position="63"/>
    </location>
</feature>
<evidence type="ECO:0000313" key="21">
    <source>
        <dbReference type="Proteomes" id="UP000030641"/>
    </source>
</evidence>
<comment type="subcellular location">
    <subcellularLocation>
        <location evidence="1 16">Nucleus</location>
    </subcellularLocation>
</comment>
<evidence type="ECO:0000256" key="12">
    <source>
        <dbReference type="ARBA" id="ARBA00029909"/>
    </source>
</evidence>
<comment type="function">
    <text evidence="16">Second step of mRNA capping. Transfer of the GMP moiety of GTP to the 5'-end of RNA via an enzyme-GMP covalent reaction intermediate.</text>
</comment>
<sequence>MGSLLQLSDVADLIPRHDAQFFKQRVADLIERRSLSFPGAQPVSFSRRHFRDLQDTDYWLCEKTDGIRCLLYLTTFSDGSTQQEAHMLIDRKNDYYNIDNEHFHFPLPDAPEASYHTETLLDGELVLDKLPGGGEQKTFMVFDCLAVDGKSLLQRTLDKRLGYFVESVLKPYHKLLARYPEEKELQPFVIVAKKMEKAYGVMMMLKDVLPKLPHGSDGLIFTCRTSPYTPGTDQKIIKWKPPHENTIDFRLHLGDFPSVTEDGQTFLDYDACPSMDLLVFHGSDRSEFYAKLHVTESEWESMKGMQQILDGRIIECHKDEHGRWRYKKEPNGEPRFRDDKTEANHISTVESVLESIEDAVSEQDLLDNAKMINASWKRREAEATRPMATQTNGVPR</sequence>
<dbReference type="GO" id="GO:0005525">
    <property type="term" value="F:GTP binding"/>
    <property type="evidence" value="ECO:0007669"/>
    <property type="project" value="UniProtKB-KW"/>
</dbReference>
<dbReference type="InterPro" id="IPR013846">
    <property type="entry name" value="mRNA_cap_enzyme_C"/>
</dbReference>
<evidence type="ECO:0000256" key="5">
    <source>
        <dbReference type="ARBA" id="ARBA00022664"/>
    </source>
</evidence>
<evidence type="ECO:0000256" key="16">
    <source>
        <dbReference type="PIRNR" id="PIRNR036959"/>
    </source>
</evidence>
<gene>
    <name evidence="20" type="ORF">AUEXF2481DRAFT_46539</name>
</gene>
<evidence type="ECO:0000256" key="6">
    <source>
        <dbReference type="ARBA" id="ARBA00022679"/>
    </source>
</evidence>
<proteinExistence type="inferred from homology"/>
<evidence type="ECO:0000256" key="14">
    <source>
        <dbReference type="ARBA" id="ARBA00044624"/>
    </source>
</evidence>
<dbReference type="InterPro" id="IPR001339">
    <property type="entry name" value="mRNA_cap_enzyme_adenylation"/>
</dbReference>
<evidence type="ECO:0000256" key="4">
    <source>
        <dbReference type="ARBA" id="ARBA00019171"/>
    </source>
</evidence>
<keyword evidence="11 16" id="KW-0539">Nucleus</keyword>
<dbReference type="HOGENOM" id="CLU_021710_0_2_1"/>
<comment type="similarity">
    <text evidence="2 16">Belongs to the eukaryotic GTase family.</text>
</comment>
<keyword evidence="21" id="KW-1185">Reference proteome</keyword>
<feature type="domain" description="mRNA capping enzyme C-terminal" evidence="19">
    <location>
        <begin position="244"/>
        <end position="366"/>
    </location>
</feature>
<dbReference type="GO" id="GO:0031533">
    <property type="term" value="C:mRNA capping enzyme complex"/>
    <property type="evidence" value="ECO:0007669"/>
    <property type="project" value="InterPro"/>
</dbReference>
<evidence type="ECO:0000313" key="20">
    <source>
        <dbReference type="EMBL" id="KEQ97011.1"/>
    </source>
</evidence>
<dbReference type="SUPFAM" id="SSF50249">
    <property type="entry name" value="Nucleic acid-binding proteins"/>
    <property type="match status" value="1"/>
</dbReference>
<evidence type="ECO:0000256" key="15">
    <source>
        <dbReference type="ARBA" id="ARBA00047082"/>
    </source>
</evidence>
<comment type="subunit">
    <text evidence="15">Heterodimer. The mRNA-capping enzyme is composed of two separate chains alpha and beta, respectively a mRNA guanylyltransferase and an mRNA 5'-triphosphate monophosphatase.</text>
</comment>
<dbReference type="CDD" id="cd07895">
    <property type="entry name" value="Adenylation_mRNA_capping"/>
    <property type="match status" value="1"/>
</dbReference>
<dbReference type="GO" id="GO:0005524">
    <property type="term" value="F:ATP binding"/>
    <property type="evidence" value="ECO:0007669"/>
    <property type="project" value="InterPro"/>
</dbReference>
<keyword evidence="7 16" id="KW-0548">Nucleotidyltransferase</keyword>
<dbReference type="EMBL" id="KL584755">
    <property type="protein sequence ID" value="KEQ97011.1"/>
    <property type="molecule type" value="Genomic_DNA"/>
</dbReference>
<accession>A0A074ZEE1</accession>
<dbReference type="GO" id="GO:0006370">
    <property type="term" value="P:7-methylguanosine mRNA capping"/>
    <property type="evidence" value="ECO:0007669"/>
    <property type="project" value="UniProtKB-KW"/>
</dbReference>
<dbReference type="InterPro" id="IPR051029">
    <property type="entry name" value="mRNA_Capping_Enz/RNA_Phosphat"/>
</dbReference>
<dbReference type="OrthoDB" id="200924at2759"/>
<evidence type="ECO:0000256" key="11">
    <source>
        <dbReference type="ARBA" id="ARBA00023242"/>
    </source>
</evidence>
<keyword evidence="9 16" id="KW-0506">mRNA capping</keyword>
<dbReference type="RefSeq" id="XP_013345457.1">
    <property type="nucleotide sequence ID" value="XM_013490003.1"/>
</dbReference>
<evidence type="ECO:0000256" key="9">
    <source>
        <dbReference type="ARBA" id="ARBA00023042"/>
    </source>
</evidence>
<dbReference type="Pfam" id="PF01331">
    <property type="entry name" value="mRNA_cap_enzyme"/>
    <property type="match status" value="1"/>
</dbReference>
<dbReference type="Pfam" id="PF03919">
    <property type="entry name" value="mRNA_cap_C"/>
    <property type="match status" value="1"/>
</dbReference>
<organism evidence="20 21">
    <name type="scientific">Aureobasidium subglaciale (strain EXF-2481)</name>
    <name type="common">Aureobasidium pullulans var. subglaciale</name>
    <dbReference type="NCBI Taxonomy" id="1043005"/>
    <lineage>
        <taxon>Eukaryota</taxon>
        <taxon>Fungi</taxon>
        <taxon>Dikarya</taxon>
        <taxon>Ascomycota</taxon>
        <taxon>Pezizomycotina</taxon>
        <taxon>Dothideomycetes</taxon>
        <taxon>Dothideomycetidae</taxon>
        <taxon>Dothideales</taxon>
        <taxon>Saccotheciaceae</taxon>
        <taxon>Aureobasidium</taxon>
    </lineage>
</organism>
<dbReference type="Proteomes" id="UP000030641">
    <property type="component" value="Unassembled WGS sequence"/>
</dbReference>
<dbReference type="OMA" id="KDYYVCE"/>
<evidence type="ECO:0000256" key="8">
    <source>
        <dbReference type="ARBA" id="ARBA00022741"/>
    </source>
</evidence>
<dbReference type="PIRSF" id="PIRSF036959">
    <property type="entry name" value="mRNA_cap_alpha"/>
    <property type="match status" value="1"/>
</dbReference>